<evidence type="ECO:0000313" key="1">
    <source>
        <dbReference type="EMBL" id="MFB9713504.1"/>
    </source>
</evidence>
<evidence type="ECO:0000313" key="2">
    <source>
        <dbReference type="Proteomes" id="UP001589536"/>
    </source>
</evidence>
<evidence type="ECO:0008006" key="3">
    <source>
        <dbReference type="Google" id="ProtNLM"/>
    </source>
</evidence>
<keyword evidence="2" id="KW-1185">Reference proteome</keyword>
<dbReference type="Proteomes" id="UP001589536">
    <property type="component" value="Unassembled WGS sequence"/>
</dbReference>
<gene>
    <name evidence="1" type="ORF">ACFFPI_04970</name>
</gene>
<dbReference type="EMBL" id="JBHMBH010000012">
    <property type="protein sequence ID" value="MFB9713504.1"/>
    <property type="molecule type" value="Genomic_DNA"/>
</dbReference>
<name>A0ABV5ULV4_9MICC</name>
<comment type="caution">
    <text evidence="1">The sequence shown here is derived from an EMBL/GenBank/DDBJ whole genome shotgun (WGS) entry which is preliminary data.</text>
</comment>
<protein>
    <recommendedName>
        <fullName evidence="3">Transcriptional regulator, AbiEi antitoxin, Type IV TA system</fullName>
    </recommendedName>
</protein>
<sequence length="338" mass="37315">MSKPPPFIVARDQRPGSGDIRILSRRYAKGELVRVRRGVYLAKQYWLSLTPWERYARTTEAVALELPTAAFCYETAAHVWGLKLLGVPSHVHLAVKSPSHAGAGKATTTAAMQARSGNTGLEDVRGYGIFRHCYAGSPVHHRGLNVTPLLQTAVDVMARSSFAKAVVLADHLVNPLHFKGISTVKADLHGAAKGLHSSSRQQQVARVIDFADAQSGSPGESLSRAQMHLLGFPRPELQLGFQDSDGFVGRADFFWRELRIIGEFDGGAKYLQDEYLHGLSAREVVLAEKKREDRLRALGFTMVRWDWPIAKDPAKLTRKLVQAGLPLGKAKNKKLRLL</sequence>
<proteinExistence type="predicted"/>
<reference evidence="1 2" key="1">
    <citation type="submission" date="2024-09" db="EMBL/GenBank/DDBJ databases">
        <authorList>
            <person name="Sun Q."/>
            <person name="Mori K."/>
        </authorList>
    </citation>
    <scope>NUCLEOTIDE SEQUENCE [LARGE SCALE GENOMIC DNA]</scope>
    <source>
        <strain evidence="1 2">JCM 13519</strain>
    </source>
</reference>
<organism evidence="1 2">
    <name type="scientific">Arthrobacter methylotrophus</name>
    <dbReference type="NCBI Taxonomy" id="121291"/>
    <lineage>
        <taxon>Bacteria</taxon>
        <taxon>Bacillati</taxon>
        <taxon>Actinomycetota</taxon>
        <taxon>Actinomycetes</taxon>
        <taxon>Micrococcales</taxon>
        <taxon>Micrococcaceae</taxon>
        <taxon>Arthrobacter</taxon>
    </lineage>
</organism>
<accession>A0ABV5ULV4</accession>
<dbReference type="RefSeq" id="WP_345052389.1">
    <property type="nucleotide sequence ID" value="NZ_BAABED010000001.1"/>
</dbReference>